<protein>
    <recommendedName>
        <fullName evidence="4">TRAF-type domain-containing protein</fullName>
    </recommendedName>
</protein>
<evidence type="ECO:0000313" key="5">
    <source>
        <dbReference type="EMBL" id="MCL6270284.1"/>
    </source>
</evidence>
<dbReference type="RefSeq" id="WP_249699470.1">
    <property type="nucleotide sequence ID" value="NZ_JAMFLX010000012.1"/>
</dbReference>
<keyword evidence="3" id="KW-0862">Zinc</keyword>
<evidence type="ECO:0000256" key="1">
    <source>
        <dbReference type="ARBA" id="ARBA00022723"/>
    </source>
</evidence>
<reference evidence="5 6" key="1">
    <citation type="submission" date="2022-05" db="EMBL/GenBank/DDBJ databases">
        <authorList>
            <person name="Park J.-S."/>
        </authorList>
    </citation>
    <scope>NUCLEOTIDE SEQUENCE [LARGE SCALE GENOMIC DNA]</scope>
    <source>
        <strain evidence="5 6">2012CJ34-2</strain>
    </source>
</reference>
<dbReference type="Gene3D" id="3.30.40.10">
    <property type="entry name" value="Zinc/RING finger domain, C3HC4 (zinc finger)"/>
    <property type="match status" value="3"/>
</dbReference>
<keyword evidence="1" id="KW-0479">Metal-binding</keyword>
<feature type="domain" description="TRAF-type" evidence="4">
    <location>
        <begin position="237"/>
        <end position="279"/>
    </location>
</feature>
<comment type="caution">
    <text evidence="5">The sequence shown here is derived from an EMBL/GenBank/DDBJ whole genome shotgun (WGS) entry which is preliminary data.</text>
</comment>
<dbReference type="EMBL" id="JAMFLX010000012">
    <property type="protein sequence ID" value="MCL6270284.1"/>
    <property type="molecule type" value="Genomic_DNA"/>
</dbReference>
<keyword evidence="2" id="KW-0863">Zinc-finger</keyword>
<evidence type="ECO:0000313" key="6">
    <source>
        <dbReference type="Proteomes" id="UP001203338"/>
    </source>
</evidence>
<evidence type="ECO:0000256" key="3">
    <source>
        <dbReference type="ARBA" id="ARBA00022833"/>
    </source>
</evidence>
<dbReference type="InterPro" id="IPR013083">
    <property type="entry name" value="Znf_RING/FYVE/PHD"/>
</dbReference>
<sequence length="516" mass="57945">MNSARQNAITIHGTYWSAPDTVSLCPICVNDAGSVNTCSSCGVTICKGCFDEGALERLKHCPQGCDQASLLDRTAAESSIALGKKMLNSTRFNCVSQGCTWSGGYDELDDHRQSCGSKKKCDFGCGEEHPSETMAEHRQVCVYRPCQEGNLKTNYKTLEEIKAVKRKIEQSSEEELQSKALKIELFDRMMRVYPLAVEAALKDPEPSHLPQMTVTVLNQPCGYECGYIATSCEELSTHYQRCPNKTLYCRHCGEAVQQKKLAGHETSCDQRPINCTFCTVSILQGTMSDHIKTCISYPVNCSLCLNDIARSQLAEHKADECSSRPITCDKCLEPTTPGELSVHKQGCRFTQPICLSAKTRNPITLLPQPDSIGPFYLQRDSDDSTIYMAFPLEKLFNVSNCNTIFPEKMKCRYAGKPAEMSEYSSDYREVWQLHLNQKCTSRYESNEVIETYFDLLDENQNELAYFKMHYHGNKKVYVNYPSNEGKADLDFATVRVLLQNQSPESAIGLIRIRKAS</sequence>
<keyword evidence="6" id="KW-1185">Reference proteome</keyword>
<feature type="domain" description="TRAF-type" evidence="4">
    <location>
        <begin position="290"/>
        <end position="348"/>
    </location>
</feature>
<proteinExistence type="predicted"/>
<organism evidence="5 6">
    <name type="scientific">Parendozoicomonas callyspongiae</name>
    <dbReference type="NCBI Taxonomy" id="2942213"/>
    <lineage>
        <taxon>Bacteria</taxon>
        <taxon>Pseudomonadati</taxon>
        <taxon>Pseudomonadota</taxon>
        <taxon>Gammaproteobacteria</taxon>
        <taxon>Oceanospirillales</taxon>
        <taxon>Endozoicomonadaceae</taxon>
        <taxon>Parendozoicomonas</taxon>
    </lineage>
</organism>
<dbReference type="Pfam" id="PF02176">
    <property type="entry name" value="zf-TRAF"/>
    <property type="match status" value="1"/>
</dbReference>
<gene>
    <name evidence="5" type="ORF">M3P05_10160</name>
</gene>
<name>A0ABT0PFZ2_9GAMM</name>
<evidence type="ECO:0000256" key="2">
    <source>
        <dbReference type="ARBA" id="ARBA00022771"/>
    </source>
</evidence>
<evidence type="ECO:0000259" key="4">
    <source>
        <dbReference type="PROSITE" id="PS50145"/>
    </source>
</evidence>
<accession>A0ABT0PFZ2</accession>
<dbReference type="InterPro" id="IPR001293">
    <property type="entry name" value="Znf_TRAF"/>
</dbReference>
<dbReference type="PROSITE" id="PS50145">
    <property type="entry name" value="ZF_TRAF"/>
    <property type="match status" value="2"/>
</dbReference>
<dbReference type="Proteomes" id="UP001203338">
    <property type="component" value="Unassembled WGS sequence"/>
</dbReference>